<accession>A0A2I9LP78</accession>
<evidence type="ECO:0000313" key="2">
    <source>
        <dbReference type="EMBL" id="MBW20183.1"/>
    </source>
</evidence>
<keyword evidence="1" id="KW-0732">Signal</keyword>
<name>A0A2I9LP78_9SCOR</name>
<sequence>MKTSFYIFLFFIGVVFARTPQQSNHYVDLVLRTNLPREARYSNVDPARLNNFTTQHKDKVAFVNVNVNVQYYNVNMTGLFKVRRERDCSALRRDFGNVTLNCTLVFNGVKINYDVKAKYGQLPETRGKVTAELSGDAAFAVFTTSINRNYPVMKTFYFTRRGSPKVSVSGFGPLNATGKKLIQNDIYTHAQNEFLNVVNYNLVPALKRAASQSPMPTM</sequence>
<organism evidence="2">
    <name type="scientific">Centruroides hentzi</name>
    <dbReference type="NCBI Taxonomy" id="88313"/>
    <lineage>
        <taxon>Eukaryota</taxon>
        <taxon>Metazoa</taxon>
        <taxon>Ecdysozoa</taxon>
        <taxon>Arthropoda</taxon>
        <taxon>Chelicerata</taxon>
        <taxon>Arachnida</taxon>
        <taxon>Scorpiones</taxon>
        <taxon>Buthida</taxon>
        <taxon>Buthoidea</taxon>
        <taxon>Buthidae</taxon>
        <taxon>Centruroides</taxon>
    </lineage>
</organism>
<feature type="chain" id="PRO_5014399913" evidence="1">
    <location>
        <begin position="18"/>
        <end position="218"/>
    </location>
</feature>
<reference evidence="2" key="1">
    <citation type="journal article" date="2017" name="Toxicon">
        <title>Venom-gland transcriptomics and venom proteomics of the Hentz striped scorpion (Centruroides hentzi; Buthidae) reveal high toxin diversity in a harmless member of a lethal family.</title>
        <authorList>
            <person name="Ward M.J."/>
            <person name="Ellsworth S.A."/>
            <person name="Rokyta D.R."/>
        </authorList>
    </citation>
    <scope>NUCLEOTIDE SEQUENCE</scope>
    <source>
        <tissue evidence="2">Venom gland</tissue>
    </source>
</reference>
<feature type="signal peptide" evidence="1">
    <location>
        <begin position="1"/>
        <end position="17"/>
    </location>
</feature>
<proteinExistence type="predicted"/>
<evidence type="ECO:0000256" key="1">
    <source>
        <dbReference type="SAM" id="SignalP"/>
    </source>
</evidence>
<dbReference type="AlphaFoldDB" id="A0A2I9LP78"/>
<dbReference type="InterPro" id="IPR038602">
    <property type="entry name" value="Mite_allergen_7_sf"/>
</dbReference>
<dbReference type="EMBL" id="GFWZ01000193">
    <property type="protein sequence ID" value="MBW20183.1"/>
    <property type="molecule type" value="Transcribed_RNA"/>
</dbReference>
<dbReference type="Gene3D" id="3.15.10.50">
    <property type="match status" value="1"/>
</dbReference>
<protein>
    <submittedName>
        <fullName evidence="2">Mite allergen</fullName>
    </submittedName>
</protein>